<accession>A0A976UAD4</accession>
<keyword evidence="2" id="KW-1185">Reference proteome</keyword>
<sequence length="37" mass="4045">MISINATCLKCGKTYNIRESIGQGIDQDYCSLECSGE</sequence>
<organism evidence="1 2">
    <name type="scientific">Nitrososphaeria virus YSH_1032793</name>
    <dbReference type="NCBI Taxonomy" id="3071320"/>
    <lineage>
        <taxon>Viruses</taxon>
        <taxon>Duplodnaviria</taxon>
        <taxon>Heunggongvirae</taxon>
        <taxon>Uroviricota</taxon>
        <taxon>Caudoviricetes</taxon>
        <taxon>Juravirales</taxon>
        <taxon>Yanlukaviridae</taxon>
        <taxon>Sweetvirus</taxon>
        <taxon>Sweetvirus yangshanense</taxon>
    </lineage>
</organism>
<dbReference type="Proteomes" id="UP001156951">
    <property type="component" value="Segment"/>
</dbReference>
<name>A0A976UAD4_9CAUD</name>
<protein>
    <submittedName>
        <fullName evidence="1">Zinc-ribbon domain protein</fullName>
    </submittedName>
</protein>
<reference evidence="1 2" key="1">
    <citation type="submission" date="2022-05" db="EMBL/GenBank/DDBJ databases">
        <title>Diverse viruses of marine archaea discovered using metagenomics.</title>
        <authorList>
            <person name="Zhou Y."/>
        </authorList>
    </citation>
    <scope>NUCLEOTIDE SEQUENCE [LARGE SCALE GENOMIC DNA]</scope>
    <source>
        <strain evidence="1">YSH_1032793</strain>
    </source>
</reference>
<proteinExistence type="predicted"/>
<dbReference type="EMBL" id="ON649698">
    <property type="protein sequence ID" value="UVF62253.1"/>
    <property type="molecule type" value="Genomic_DNA"/>
</dbReference>
<evidence type="ECO:0000313" key="2">
    <source>
        <dbReference type="Proteomes" id="UP001156951"/>
    </source>
</evidence>
<evidence type="ECO:0000313" key="1">
    <source>
        <dbReference type="EMBL" id="UVF62253.1"/>
    </source>
</evidence>